<dbReference type="PANTHER" id="PTHR46491:SF3">
    <property type="entry name" value="CDGSH IRON-SULFUR DOMAIN-CONTAINING PROTEIN 3, MITOCHONDRIAL"/>
    <property type="match status" value="1"/>
</dbReference>
<evidence type="ECO:0000256" key="3">
    <source>
        <dbReference type="ARBA" id="ARBA00023004"/>
    </source>
</evidence>
<organism evidence="6 7">
    <name type="scientific">Thiobacillus denitrificans</name>
    <dbReference type="NCBI Taxonomy" id="36861"/>
    <lineage>
        <taxon>Bacteria</taxon>
        <taxon>Pseudomonadati</taxon>
        <taxon>Pseudomonadota</taxon>
        <taxon>Betaproteobacteria</taxon>
        <taxon>Nitrosomonadales</taxon>
        <taxon>Thiobacillaceae</taxon>
        <taxon>Thiobacillus</taxon>
    </lineage>
</organism>
<keyword evidence="2" id="KW-0479">Metal-binding</keyword>
<feature type="domain" description="Iron-binding zinc finger CDGSH type" evidence="5">
    <location>
        <begin position="9"/>
        <end position="45"/>
    </location>
</feature>
<dbReference type="Gene3D" id="3.40.5.90">
    <property type="entry name" value="CDGSH iron-sulfur domain, mitoNEET-type"/>
    <property type="match status" value="2"/>
</dbReference>
<keyword evidence="4" id="KW-0411">Iron-sulfur</keyword>
<gene>
    <name evidence="6" type="ORF">ABW22_12720</name>
</gene>
<dbReference type="GO" id="GO:0005737">
    <property type="term" value="C:cytoplasm"/>
    <property type="evidence" value="ECO:0007669"/>
    <property type="project" value="UniProtKB-ARBA"/>
</dbReference>
<evidence type="ECO:0000256" key="4">
    <source>
        <dbReference type="ARBA" id="ARBA00023014"/>
    </source>
</evidence>
<dbReference type="InterPro" id="IPR018967">
    <property type="entry name" value="FeS-contain_CDGSH-typ"/>
</dbReference>
<comment type="caution">
    <text evidence="6">The sequence shown here is derived from an EMBL/GenBank/DDBJ whole genome shotgun (WGS) entry which is preliminary data.</text>
</comment>
<accession>A0A125BC50</accession>
<evidence type="ECO:0000256" key="1">
    <source>
        <dbReference type="ARBA" id="ARBA00022714"/>
    </source>
</evidence>
<evidence type="ECO:0000256" key="2">
    <source>
        <dbReference type="ARBA" id="ARBA00022723"/>
    </source>
</evidence>
<dbReference type="InterPro" id="IPR052950">
    <property type="entry name" value="CISD"/>
</dbReference>
<protein>
    <submittedName>
        <fullName evidence="6">Cytochrome C551</fullName>
    </submittedName>
</protein>
<dbReference type="GO" id="GO:0046872">
    <property type="term" value="F:metal ion binding"/>
    <property type="evidence" value="ECO:0007669"/>
    <property type="project" value="UniProtKB-KW"/>
</dbReference>
<reference evidence="6 7" key="1">
    <citation type="journal article" date="2015" name="Appl. Environ. Microbiol.">
        <title>Aerobic and Anaerobic Thiosulfate Oxidation by a Cold-Adapted, Subglacial Chemoautotroph.</title>
        <authorList>
            <person name="Harrold Z.R."/>
            <person name="Skidmore M.L."/>
            <person name="Hamilton T.L."/>
            <person name="Desch L."/>
            <person name="Amada K."/>
            <person name="van Gelder W."/>
            <person name="Glover K."/>
            <person name="Roden E.E."/>
            <person name="Boyd E.S."/>
        </authorList>
    </citation>
    <scope>NUCLEOTIDE SEQUENCE [LARGE SCALE GENOMIC DNA]</scope>
    <source>
        <strain evidence="6 7">RG</strain>
    </source>
</reference>
<name>A0A125BC50_THIDE</name>
<keyword evidence="1" id="KW-0001">2Fe-2S</keyword>
<sequence>MSEPVVYDRNPAELELEAGEYWWCTCGRSMTQPFCDGSHEGTDMEPMSIVIEEKTTVWLCNCKHTQDKPFCDGSHNNLPDDIF</sequence>
<dbReference type="PATRIC" id="fig|36861.3.peg.2329"/>
<proteinExistence type="predicted"/>
<dbReference type="OrthoDB" id="9795032at2"/>
<evidence type="ECO:0000313" key="6">
    <source>
        <dbReference type="EMBL" id="KVW94398.1"/>
    </source>
</evidence>
<evidence type="ECO:0000313" key="7">
    <source>
        <dbReference type="Proteomes" id="UP000064243"/>
    </source>
</evidence>
<dbReference type="RefSeq" id="WP_059757699.1">
    <property type="nucleotide sequence ID" value="NZ_LDUG01000036.1"/>
</dbReference>
<dbReference type="EMBL" id="LDUG01000036">
    <property type="protein sequence ID" value="KVW94398.1"/>
    <property type="molecule type" value="Genomic_DNA"/>
</dbReference>
<dbReference type="PANTHER" id="PTHR46491">
    <property type="entry name" value="CDGSH IRON SULFUR DOMAIN PROTEIN HOMOLOG"/>
    <property type="match status" value="1"/>
</dbReference>
<dbReference type="SMART" id="SM00704">
    <property type="entry name" value="ZnF_CDGSH"/>
    <property type="match status" value="2"/>
</dbReference>
<dbReference type="InterPro" id="IPR042216">
    <property type="entry name" value="MitoNEET_CISD"/>
</dbReference>
<dbReference type="STRING" id="1123392.GCA_000376425_02810"/>
<keyword evidence="3" id="KW-0408">Iron</keyword>
<dbReference type="Pfam" id="PF09360">
    <property type="entry name" value="zf-CDGSH"/>
    <property type="match status" value="2"/>
</dbReference>
<keyword evidence="7" id="KW-1185">Reference proteome</keyword>
<feature type="domain" description="Iron-binding zinc finger CDGSH type" evidence="5">
    <location>
        <begin position="46"/>
        <end position="81"/>
    </location>
</feature>
<dbReference type="Proteomes" id="UP000064243">
    <property type="component" value="Unassembled WGS sequence"/>
</dbReference>
<dbReference type="AlphaFoldDB" id="A0A125BC50"/>
<dbReference type="GO" id="GO:0051537">
    <property type="term" value="F:2 iron, 2 sulfur cluster binding"/>
    <property type="evidence" value="ECO:0007669"/>
    <property type="project" value="UniProtKB-KW"/>
</dbReference>
<evidence type="ECO:0000259" key="5">
    <source>
        <dbReference type="SMART" id="SM00704"/>
    </source>
</evidence>